<dbReference type="Pfam" id="PF00665">
    <property type="entry name" value="rve"/>
    <property type="match status" value="1"/>
</dbReference>
<protein>
    <recommendedName>
        <fullName evidence="1">Integrase catalytic domain-containing protein</fullName>
    </recommendedName>
</protein>
<feature type="domain" description="Integrase catalytic" evidence="1">
    <location>
        <begin position="25"/>
        <end position="91"/>
    </location>
</feature>
<dbReference type="Gene3D" id="3.30.420.10">
    <property type="entry name" value="Ribonuclease H-like superfamily/Ribonuclease H"/>
    <property type="match status" value="1"/>
</dbReference>
<dbReference type="SUPFAM" id="SSF53098">
    <property type="entry name" value="Ribonuclease H-like"/>
    <property type="match status" value="1"/>
</dbReference>
<dbReference type="InterPro" id="IPR036397">
    <property type="entry name" value="RNaseH_sf"/>
</dbReference>
<reference evidence="2 3" key="1">
    <citation type="submission" date="2015-07" db="EMBL/GenBank/DDBJ databases">
        <title>Draft Genome Sequence of Komagataeibacter intermedius Strain AF2, Isolated from Kombucha Tea.</title>
        <authorList>
            <person name="Santos R.A."/>
            <person name="Berretta A.A."/>
            <person name="Barud H.S."/>
            <person name="Ribeiro S.J."/>
            <person name="Gonzalez-Garcia L.N."/>
            <person name="Zucchi T.D."/>
            <person name="Goldman G.H."/>
            <person name="Riano-Pachon D.M."/>
        </authorList>
    </citation>
    <scope>NUCLEOTIDE SEQUENCE [LARGE SCALE GENOMIC DNA]</scope>
    <source>
        <strain evidence="2 3">AF2</strain>
    </source>
</reference>
<evidence type="ECO:0000313" key="3">
    <source>
        <dbReference type="Proteomes" id="UP000031553"/>
    </source>
</evidence>
<dbReference type="Proteomes" id="UP000031553">
    <property type="component" value="Unassembled WGS sequence"/>
</dbReference>
<dbReference type="GO" id="GO:0003676">
    <property type="term" value="F:nucleic acid binding"/>
    <property type="evidence" value="ECO:0007669"/>
    <property type="project" value="InterPro"/>
</dbReference>
<dbReference type="InterPro" id="IPR001584">
    <property type="entry name" value="Integrase_cat-core"/>
</dbReference>
<dbReference type="PROSITE" id="PS50994">
    <property type="entry name" value="INTEGRASE"/>
    <property type="match status" value="1"/>
</dbReference>
<dbReference type="InterPro" id="IPR012337">
    <property type="entry name" value="RNaseH-like_sf"/>
</dbReference>
<evidence type="ECO:0000259" key="1">
    <source>
        <dbReference type="PROSITE" id="PS50994"/>
    </source>
</evidence>
<organism evidence="2 3">
    <name type="scientific">Komagataeibacter intermedius AF2</name>
    <dbReference type="NCBI Taxonomy" id="1458464"/>
    <lineage>
        <taxon>Bacteria</taxon>
        <taxon>Pseudomonadati</taxon>
        <taxon>Pseudomonadota</taxon>
        <taxon>Alphaproteobacteria</taxon>
        <taxon>Acetobacterales</taxon>
        <taxon>Acetobacteraceae</taxon>
        <taxon>Komagataeibacter</taxon>
    </lineage>
</organism>
<proteinExistence type="predicted"/>
<name>A0A0N1FNJ5_9PROT</name>
<gene>
    <name evidence="2" type="ORF">GLUCOINTEAF2_0202659</name>
</gene>
<dbReference type="GO" id="GO:0015074">
    <property type="term" value="P:DNA integration"/>
    <property type="evidence" value="ECO:0007669"/>
    <property type="project" value="InterPro"/>
</dbReference>
<dbReference type="EMBL" id="JUFX02000197">
    <property type="protein sequence ID" value="KPH86562.1"/>
    <property type="molecule type" value="Genomic_DNA"/>
</dbReference>
<dbReference type="PANTHER" id="PTHR46889:SF4">
    <property type="entry name" value="TRANSPOSASE INSO FOR INSERTION SEQUENCE ELEMENT IS911B-RELATED"/>
    <property type="match status" value="1"/>
</dbReference>
<comment type="caution">
    <text evidence="2">The sequence shown here is derived from an EMBL/GenBank/DDBJ whole genome shotgun (WGS) entry which is preliminary data.</text>
</comment>
<dbReference type="InterPro" id="IPR050900">
    <property type="entry name" value="Transposase_IS3/IS150/IS904"/>
</dbReference>
<sequence>MPRIALSSRLSRTRIAANLLDGDFPADRPNRKWAGDISSIWTAGGWLYLAVVIALFSRRVIGWAVSDRIKKDLAIRIWMVSVPLVFEAGVA</sequence>
<accession>A0A0N1FNJ5</accession>
<evidence type="ECO:0000313" key="2">
    <source>
        <dbReference type="EMBL" id="KPH86562.1"/>
    </source>
</evidence>
<dbReference type="AlphaFoldDB" id="A0A0N1FNJ5"/>
<dbReference type="PANTHER" id="PTHR46889">
    <property type="entry name" value="TRANSPOSASE INSF FOR INSERTION SEQUENCE IS3B-RELATED"/>
    <property type="match status" value="1"/>
</dbReference>